<evidence type="ECO:0000256" key="1">
    <source>
        <dbReference type="SAM" id="MobiDB-lite"/>
    </source>
</evidence>
<gene>
    <name evidence="3" type="ORF">MKZ38_009511</name>
</gene>
<protein>
    <submittedName>
        <fullName evidence="3">Crystal protein</fullName>
    </submittedName>
</protein>
<dbReference type="EMBL" id="JAKWBI020000075">
    <property type="protein sequence ID" value="KAJ2903672.1"/>
    <property type="molecule type" value="Genomic_DNA"/>
</dbReference>
<dbReference type="Proteomes" id="UP001201980">
    <property type="component" value="Unassembled WGS sequence"/>
</dbReference>
<comment type="caution">
    <text evidence="3">The sequence shown here is derived from an EMBL/GenBank/DDBJ whole genome shotgun (WGS) entry which is preliminary data.</text>
</comment>
<dbReference type="AlphaFoldDB" id="A0AAD5WUN2"/>
<evidence type="ECO:0000313" key="3">
    <source>
        <dbReference type="EMBL" id="KAJ2903672.1"/>
    </source>
</evidence>
<evidence type="ECO:0000256" key="2">
    <source>
        <dbReference type="SAM" id="SignalP"/>
    </source>
</evidence>
<keyword evidence="4" id="KW-1185">Reference proteome</keyword>
<feature type="signal peptide" evidence="2">
    <location>
        <begin position="1"/>
        <end position="20"/>
    </location>
</feature>
<reference evidence="3" key="1">
    <citation type="submission" date="2022-07" db="EMBL/GenBank/DDBJ databases">
        <title>Draft genome sequence of Zalerion maritima ATCC 34329, a (micro)plastics degrading marine fungus.</title>
        <authorList>
            <person name="Paco A."/>
            <person name="Goncalves M.F.M."/>
            <person name="Rocha-Santos T.A.P."/>
            <person name="Alves A."/>
        </authorList>
    </citation>
    <scope>NUCLEOTIDE SEQUENCE</scope>
    <source>
        <strain evidence="3">ATCC 34329</strain>
    </source>
</reference>
<feature type="region of interest" description="Disordered" evidence="1">
    <location>
        <begin position="67"/>
        <end position="86"/>
    </location>
</feature>
<accession>A0AAD5WUN2</accession>
<sequence>MIHLAFLVTLGAALLGATTAAPSPESHNSDIYPQISGFLPSTRPATHARTHARFLPRATSHLRLIPSAGASPRHGAPPEPHPSAPRTTKRYIFRAMASRAELASSSETTHVGFREPPPPGPRLSFRFRGITCAEEPGRFLLFKFSALTAAEKRADATEFQKSTGSVHAIRRRGGAEDWTTYPVTTGSSAYLLSSGFEFSPVPDSLFPAPEILSEGNETLALYNMASRLARDGIFRCIDQATVYAALAPTSSVIRFREFWEDWRSEFGFGLGGSLIRGYDGDSVGSCNGRHDQLEGVAVAGKSSEGSRAQRGGAVRVVGFGAGVLFVSQIRQH</sequence>
<evidence type="ECO:0000313" key="4">
    <source>
        <dbReference type="Proteomes" id="UP001201980"/>
    </source>
</evidence>
<name>A0AAD5WUN2_9PEZI</name>
<feature type="chain" id="PRO_5042225897" evidence="2">
    <location>
        <begin position="21"/>
        <end position="332"/>
    </location>
</feature>
<organism evidence="3 4">
    <name type="scientific">Zalerion maritima</name>
    <dbReference type="NCBI Taxonomy" id="339359"/>
    <lineage>
        <taxon>Eukaryota</taxon>
        <taxon>Fungi</taxon>
        <taxon>Dikarya</taxon>
        <taxon>Ascomycota</taxon>
        <taxon>Pezizomycotina</taxon>
        <taxon>Sordariomycetes</taxon>
        <taxon>Lulworthiomycetidae</taxon>
        <taxon>Lulworthiales</taxon>
        <taxon>Lulworthiaceae</taxon>
        <taxon>Zalerion</taxon>
    </lineage>
</organism>
<proteinExistence type="predicted"/>
<keyword evidence="2" id="KW-0732">Signal</keyword>